<dbReference type="AlphaFoldDB" id="A0AA39FVW4"/>
<dbReference type="GO" id="GO:0005576">
    <property type="term" value="C:extracellular region"/>
    <property type="evidence" value="ECO:0007669"/>
    <property type="project" value="UniProtKB-SubCell"/>
</dbReference>
<dbReference type="InterPro" id="IPR029277">
    <property type="entry name" value="SVWC_dom"/>
</dbReference>
<dbReference type="EMBL" id="JAQQBS010000001">
    <property type="protein sequence ID" value="KAK0176491.1"/>
    <property type="molecule type" value="Genomic_DNA"/>
</dbReference>
<reference evidence="5" key="1">
    <citation type="journal article" date="2023" name="bioRxiv">
        <title>Scaffold-level genome assemblies of two parasitoid biocontrol wasps reveal the parthenogenesis mechanism and an associated novel virus.</title>
        <authorList>
            <person name="Inwood S."/>
            <person name="Skelly J."/>
            <person name="Guhlin J."/>
            <person name="Harrop T."/>
            <person name="Goldson S."/>
            <person name="Dearden P."/>
        </authorList>
    </citation>
    <scope>NUCLEOTIDE SEQUENCE</scope>
    <source>
        <strain evidence="5">Irish</strain>
        <tissue evidence="5">Whole body</tissue>
    </source>
</reference>
<evidence type="ECO:0000256" key="2">
    <source>
        <dbReference type="ARBA" id="ARBA00022525"/>
    </source>
</evidence>
<dbReference type="Proteomes" id="UP001168990">
    <property type="component" value="Unassembled WGS sequence"/>
</dbReference>
<feature type="domain" description="Single" evidence="4">
    <location>
        <begin position="44"/>
        <end position="92"/>
    </location>
</feature>
<evidence type="ECO:0000256" key="1">
    <source>
        <dbReference type="ARBA" id="ARBA00004613"/>
    </source>
</evidence>
<keyword evidence="3" id="KW-0732">Signal</keyword>
<evidence type="ECO:0000259" key="4">
    <source>
        <dbReference type="Pfam" id="PF15430"/>
    </source>
</evidence>
<feature type="chain" id="PRO_5041203015" description="Single domain-containing protein" evidence="3">
    <location>
        <begin position="23"/>
        <end position="93"/>
    </location>
</feature>
<proteinExistence type="predicted"/>
<evidence type="ECO:0000256" key="3">
    <source>
        <dbReference type="SAM" id="SignalP"/>
    </source>
</evidence>
<dbReference type="Pfam" id="PF15430">
    <property type="entry name" value="SVWC"/>
    <property type="match status" value="1"/>
</dbReference>
<sequence length="93" mass="10198">MKAIVALFVCVTLLCLFSKAQSAECLPFPGLNETKPSTPGTRIHHECRQYDCASNGSWHILGCAPSTCVNQIGYVDYDYSKPYPECCPHPICG</sequence>
<organism evidence="5 6">
    <name type="scientific">Microctonus aethiopoides</name>
    <dbReference type="NCBI Taxonomy" id="144406"/>
    <lineage>
        <taxon>Eukaryota</taxon>
        <taxon>Metazoa</taxon>
        <taxon>Ecdysozoa</taxon>
        <taxon>Arthropoda</taxon>
        <taxon>Hexapoda</taxon>
        <taxon>Insecta</taxon>
        <taxon>Pterygota</taxon>
        <taxon>Neoptera</taxon>
        <taxon>Endopterygota</taxon>
        <taxon>Hymenoptera</taxon>
        <taxon>Apocrita</taxon>
        <taxon>Ichneumonoidea</taxon>
        <taxon>Braconidae</taxon>
        <taxon>Euphorinae</taxon>
        <taxon>Microctonus</taxon>
    </lineage>
</organism>
<feature type="signal peptide" evidence="3">
    <location>
        <begin position="1"/>
        <end position="22"/>
    </location>
</feature>
<name>A0AA39FVW4_9HYME</name>
<evidence type="ECO:0000313" key="6">
    <source>
        <dbReference type="Proteomes" id="UP001168990"/>
    </source>
</evidence>
<comment type="caution">
    <text evidence="5">The sequence shown here is derived from an EMBL/GenBank/DDBJ whole genome shotgun (WGS) entry which is preliminary data.</text>
</comment>
<protein>
    <recommendedName>
        <fullName evidence="4">Single domain-containing protein</fullName>
    </recommendedName>
</protein>
<reference evidence="5" key="2">
    <citation type="submission" date="2023-03" db="EMBL/GenBank/DDBJ databases">
        <authorList>
            <person name="Inwood S.N."/>
            <person name="Skelly J.G."/>
            <person name="Guhlin J."/>
            <person name="Harrop T.W.R."/>
            <person name="Goldson S.G."/>
            <person name="Dearden P.K."/>
        </authorList>
    </citation>
    <scope>NUCLEOTIDE SEQUENCE</scope>
    <source>
        <strain evidence="5">Irish</strain>
        <tissue evidence="5">Whole body</tissue>
    </source>
</reference>
<gene>
    <name evidence="5" type="ORF">PV328_000622</name>
</gene>
<comment type="subcellular location">
    <subcellularLocation>
        <location evidence="1">Secreted</location>
    </subcellularLocation>
</comment>
<accession>A0AA39FVW4</accession>
<evidence type="ECO:0000313" key="5">
    <source>
        <dbReference type="EMBL" id="KAK0176491.1"/>
    </source>
</evidence>
<keyword evidence="2" id="KW-0964">Secreted</keyword>
<keyword evidence="6" id="KW-1185">Reference proteome</keyword>